<dbReference type="STRING" id="1231391.GCA_000308195_01104"/>
<sequence>MNRPPPGAGTALLALHYQNDVLHPEGKIRVGLAADSPTRDRLVAAAEALLNRARARAMPIVHVRVAYREDGADIITNAPIFRNVAKIGAVQEGSWGAQFYSSLAPMVDNGREFVVKHSRINAFFGSQLEEILRVLGVSRLLVAGVATHSVVESTVRHAVDMGFEASVAADACSAADPAVHRASLHSMSLIAQILDTEALERSYPLA</sequence>
<evidence type="ECO:0000313" key="3">
    <source>
        <dbReference type="EMBL" id="PVY61163.1"/>
    </source>
</evidence>
<dbReference type="InterPro" id="IPR000868">
    <property type="entry name" value="Isochorismatase-like_dom"/>
</dbReference>
<dbReference type="RefSeq" id="WP_116518929.1">
    <property type="nucleotide sequence ID" value="NZ_JACCEX010000004.1"/>
</dbReference>
<feature type="domain" description="Isochorismatase-like" evidence="2">
    <location>
        <begin position="10"/>
        <end position="197"/>
    </location>
</feature>
<gene>
    <name evidence="3" type="ORF">C7440_2713</name>
</gene>
<dbReference type="AlphaFoldDB" id="A0A2U1CJJ1"/>
<evidence type="ECO:0000256" key="1">
    <source>
        <dbReference type="ARBA" id="ARBA00022801"/>
    </source>
</evidence>
<dbReference type="CDD" id="cd00431">
    <property type="entry name" value="cysteine_hydrolases"/>
    <property type="match status" value="1"/>
</dbReference>
<organism evidence="3 4">
    <name type="scientific">Pusillimonas noertemannii</name>
    <dbReference type="NCBI Taxonomy" id="305977"/>
    <lineage>
        <taxon>Bacteria</taxon>
        <taxon>Pseudomonadati</taxon>
        <taxon>Pseudomonadota</taxon>
        <taxon>Betaproteobacteria</taxon>
        <taxon>Burkholderiales</taxon>
        <taxon>Alcaligenaceae</taxon>
        <taxon>Pusillimonas</taxon>
    </lineage>
</organism>
<dbReference type="Gene3D" id="3.40.50.850">
    <property type="entry name" value="Isochorismatase-like"/>
    <property type="match status" value="1"/>
</dbReference>
<evidence type="ECO:0000313" key="4">
    <source>
        <dbReference type="Proteomes" id="UP000246145"/>
    </source>
</evidence>
<reference evidence="3 4" key="1">
    <citation type="submission" date="2018-04" db="EMBL/GenBank/DDBJ databases">
        <title>Genomic Encyclopedia of Type Strains, Phase IV (KMG-IV): sequencing the most valuable type-strain genomes for metagenomic binning, comparative biology and taxonomic classification.</title>
        <authorList>
            <person name="Goeker M."/>
        </authorList>
    </citation>
    <scope>NUCLEOTIDE SEQUENCE [LARGE SCALE GENOMIC DNA]</scope>
    <source>
        <strain evidence="3 4">DSM 10065</strain>
    </source>
</reference>
<dbReference type="OrthoDB" id="9781985at2"/>
<dbReference type="EMBL" id="QEKO01000004">
    <property type="protein sequence ID" value="PVY61163.1"/>
    <property type="molecule type" value="Genomic_DNA"/>
</dbReference>
<name>A0A2U1CJJ1_9BURK</name>
<dbReference type="SUPFAM" id="SSF52499">
    <property type="entry name" value="Isochorismatase-like hydrolases"/>
    <property type="match status" value="1"/>
</dbReference>
<dbReference type="GO" id="GO:0016787">
    <property type="term" value="F:hydrolase activity"/>
    <property type="evidence" value="ECO:0007669"/>
    <property type="project" value="UniProtKB-KW"/>
</dbReference>
<accession>A0A2U1CJJ1</accession>
<dbReference type="PANTHER" id="PTHR43540">
    <property type="entry name" value="PEROXYUREIDOACRYLATE/UREIDOACRYLATE AMIDOHYDROLASE-RELATED"/>
    <property type="match status" value="1"/>
</dbReference>
<keyword evidence="4" id="KW-1185">Reference proteome</keyword>
<proteinExistence type="predicted"/>
<comment type="caution">
    <text evidence="3">The sequence shown here is derived from an EMBL/GenBank/DDBJ whole genome shotgun (WGS) entry which is preliminary data.</text>
</comment>
<dbReference type="Pfam" id="PF00857">
    <property type="entry name" value="Isochorismatase"/>
    <property type="match status" value="1"/>
</dbReference>
<dbReference type="Proteomes" id="UP000246145">
    <property type="component" value="Unassembled WGS sequence"/>
</dbReference>
<dbReference type="InterPro" id="IPR036380">
    <property type="entry name" value="Isochorismatase-like_sf"/>
</dbReference>
<dbReference type="InterPro" id="IPR050272">
    <property type="entry name" value="Isochorismatase-like_hydrls"/>
</dbReference>
<protein>
    <submittedName>
        <fullName evidence="3">Nicotinamidase-related amidase</fullName>
    </submittedName>
</protein>
<evidence type="ECO:0000259" key="2">
    <source>
        <dbReference type="Pfam" id="PF00857"/>
    </source>
</evidence>
<keyword evidence="1" id="KW-0378">Hydrolase</keyword>